<comment type="caution">
    <text evidence="2">The sequence shown here is derived from an EMBL/GenBank/DDBJ whole genome shotgun (WGS) entry which is preliminary data.</text>
</comment>
<dbReference type="EMBL" id="JABBWK010000259">
    <property type="protein sequence ID" value="KAG1886407.1"/>
    <property type="molecule type" value="Genomic_DNA"/>
</dbReference>
<feature type="region of interest" description="Disordered" evidence="1">
    <location>
        <begin position="1"/>
        <end position="102"/>
    </location>
</feature>
<keyword evidence="3" id="KW-1185">Reference proteome</keyword>
<accession>A0AAD4HC08</accession>
<dbReference type="AlphaFoldDB" id="A0AAD4HC08"/>
<organism evidence="2 3">
    <name type="scientific">Suillus fuscotomentosus</name>
    <dbReference type="NCBI Taxonomy" id="1912939"/>
    <lineage>
        <taxon>Eukaryota</taxon>
        <taxon>Fungi</taxon>
        <taxon>Dikarya</taxon>
        <taxon>Basidiomycota</taxon>
        <taxon>Agaricomycotina</taxon>
        <taxon>Agaricomycetes</taxon>
        <taxon>Agaricomycetidae</taxon>
        <taxon>Boletales</taxon>
        <taxon>Suillineae</taxon>
        <taxon>Suillaceae</taxon>
        <taxon>Suillus</taxon>
    </lineage>
</organism>
<gene>
    <name evidence="2" type="ORF">F5891DRAFT_1082481</name>
</gene>
<protein>
    <submittedName>
        <fullName evidence="2">Uncharacterized protein</fullName>
    </submittedName>
</protein>
<feature type="compositionally biased region" description="Low complexity" evidence="1">
    <location>
        <begin position="18"/>
        <end position="53"/>
    </location>
</feature>
<dbReference type="Proteomes" id="UP001195769">
    <property type="component" value="Unassembled WGS sequence"/>
</dbReference>
<evidence type="ECO:0000256" key="1">
    <source>
        <dbReference type="SAM" id="MobiDB-lite"/>
    </source>
</evidence>
<reference evidence="2" key="1">
    <citation type="journal article" date="2020" name="New Phytol.">
        <title>Comparative genomics reveals dynamic genome evolution in host specialist ectomycorrhizal fungi.</title>
        <authorList>
            <person name="Lofgren L.A."/>
            <person name="Nguyen N.H."/>
            <person name="Vilgalys R."/>
            <person name="Ruytinx J."/>
            <person name="Liao H.L."/>
            <person name="Branco S."/>
            <person name="Kuo A."/>
            <person name="LaButti K."/>
            <person name="Lipzen A."/>
            <person name="Andreopoulos W."/>
            <person name="Pangilinan J."/>
            <person name="Riley R."/>
            <person name="Hundley H."/>
            <person name="Na H."/>
            <person name="Barry K."/>
            <person name="Grigoriev I.V."/>
            <person name="Stajich J.E."/>
            <person name="Kennedy P.G."/>
        </authorList>
    </citation>
    <scope>NUCLEOTIDE SEQUENCE</scope>
    <source>
        <strain evidence="2">FC203</strain>
    </source>
</reference>
<dbReference type="GeneID" id="64657740"/>
<proteinExistence type="predicted"/>
<sequence length="238" mass="24905">MHEHLGLELNNRTSIGLSTPQATQAASASGPGSSSRTTTSTGQSSTSTGNATAPGSSAQARTSQQPAQHANASSAQSSAPQQNRAPVVSSSNSAAPNSAPNVLHQPAAQPAVIQPVVAQQQPLQAPADEIDALRARIAELERGEAHGNHLPARAPAPQQAMVADPTTVDRIQTNLNGAKEESKRPSLPALRPGHKVSALSLRVLFGFGHMLQCLFGTLFWYRLSPPSWPLPLLYRSTT</sequence>
<name>A0AAD4HC08_9AGAM</name>
<feature type="compositionally biased region" description="Low complexity" evidence="1">
    <location>
        <begin position="63"/>
        <end position="102"/>
    </location>
</feature>
<evidence type="ECO:0000313" key="2">
    <source>
        <dbReference type="EMBL" id="KAG1886407.1"/>
    </source>
</evidence>
<dbReference type="RefSeq" id="XP_041216619.1">
    <property type="nucleotide sequence ID" value="XM_041363442.1"/>
</dbReference>
<evidence type="ECO:0000313" key="3">
    <source>
        <dbReference type="Proteomes" id="UP001195769"/>
    </source>
</evidence>